<dbReference type="HAMAP" id="MF_04136">
    <property type="entry name" value="SAR_ENDOLYSIN"/>
    <property type="match status" value="1"/>
</dbReference>
<evidence type="ECO:0000256" key="6">
    <source>
        <dbReference type="RuleBase" id="RU003788"/>
    </source>
</evidence>
<evidence type="ECO:0000256" key="3">
    <source>
        <dbReference type="ARBA" id="ARBA00022638"/>
    </source>
</evidence>
<dbReference type="GO" id="GO:0031640">
    <property type="term" value="P:killing of cells of another organism"/>
    <property type="evidence" value="ECO:0007669"/>
    <property type="project" value="UniProtKB-KW"/>
</dbReference>
<name>G2ZW11_9RALS</name>
<accession>G2ZW11</accession>
<feature type="signal peptide" evidence="7">
    <location>
        <begin position="1"/>
        <end position="28"/>
    </location>
</feature>
<keyword evidence="7" id="KW-0732">Signal</keyword>
<dbReference type="PANTHER" id="PTHR38107:SF3">
    <property type="entry name" value="LYSOZYME RRRD-RELATED"/>
    <property type="match status" value="1"/>
</dbReference>
<dbReference type="InterPro" id="IPR043688">
    <property type="entry name" value="SAR_endolysin-like"/>
</dbReference>
<dbReference type="Gene3D" id="1.10.530.40">
    <property type="match status" value="1"/>
</dbReference>
<comment type="similarity">
    <text evidence="6">Belongs to the glycosyl hydrolase 24 family.</text>
</comment>
<dbReference type="InterPro" id="IPR002196">
    <property type="entry name" value="Glyco_hydro_24"/>
</dbReference>
<protein>
    <recommendedName>
        <fullName evidence="6">Lysozyme</fullName>
        <ecNumber evidence="6">3.2.1.17</ecNumber>
    </recommendedName>
</protein>
<dbReference type="EMBL" id="FR854082">
    <property type="protein sequence ID" value="CCA83295.1"/>
    <property type="molecule type" value="Genomic_DNA"/>
</dbReference>
<evidence type="ECO:0000256" key="4">
    <source>
        <dbReference type="ARBA" id="ARBA00022801"/>
    </source>
</evidence>
<comment type="catalytic activity">
    <reaction evidence="1 6">
        <text>Hydrolysis of (1-&gt;4)-beta-linkages between N-acetylmuramic acid and N-acetyl-D-glucosamine residues in a peptidoglycan and between N-acetyl-D-glucosamine residues in chitodextrins.</text>
        <dbReference type="EC" id="3.2.1.17"/>
    </reaction>
</comment>
<dbReference type="InterPro" id="IPR034690">
    <property type="entry name" value="Endolysin_T4_type"/>
</dbReference>
<feature type="chain" id="PRO_5003441895" description="Lysozyme" evidence="7">
    <location>
        <begin position="29"/>
        <end position="162"/>
    </location>
</feature>
<gene>
    <name evidence="8" type="ORF">BDB_mp60461</name>
</gene>
<evidence type="ECO:0000256" key="1">
    <source>
        <dbReference type="ARBA" id="ARBA00000632"/>
    </source>
</evidence>
<keyword evidence="5 6" id="KW-0326">Glycosidase</keyword>
<evidence type="ECO:0000256" key="2">
    <source>
        <dbReference type="ARBA" id="ARBA00022529"/>
    </source>
</evidence>
<proteinExistence type="inferred from homology"/>
<dbReference type="GO" id="GO:0009253">
    <property type="term" value="P:peptidoglycan catabolic process"/>
    <property type="evidence" value="ECO:0007669"/>
    <property type="project" value="InterPro"/>
</dbReference>
<keyword evidence="3 6" id="KW-0081">Bacteriolytic enzyme</keyword>
<sequence length="162" mass="17724">MEPTAAKRTVAALVAAALTVLTPFTAYFEGTRHTAYPDPVYGWEVPTICRGHTKGVTRGMRATQAQCDAWLQADLDEAAHYVLTYTTVPLNKNELAAYTDFVFNVGAGSFRKSTLLRKLNAGDRTGACNELPRWVYAGGQKLRGLVARRTAEQKLCLTPETA</sequence>
<dbReference type="Pfam" id="PF00959">
    <property type="entry name" value="Phage_lysozyme"/>
    <property type="match status" value="1"/>
</dbReference>
<dbReference type="AlphaFoldDB" id="G2ZW11"/>
<evidence type="ECO:0000256" key="7">
    <source>
        <dbReference type="SAM" id="SignalP"/>
    </source>
</evidence>
<dbReference type="GO" id="GO:0042742">
    <property type="term" value="P:defense response to bacterium"/>
    <property type="evidence" value="ECO:0007669"/>
    <property type="project" value="UniProtKB-KW"/>
</dbReference>
<reference evidence="8" key="2">
    <citation type="submission" date="2011-04" db="EMBL/GenBank/DDBJ databases">
        <authorList>
            <person name="Genoscope - CEA"/>
        </authorList>
    </citation>
    <scope>NUCLEOTIDE SEQUENCE</scope>
    <source>
        <strain evidence="8">R229</strain>
    </source>
</reference>
<dbReference type="GO" id="GO:0016998">
    <property type="term" value="P:cell wall macromolecule catabolic process"/>
    <property type="evidence" value="ECO:0007669"/>
    <property type="project" value="InterPro"/>
</dbReference>
<dbReference type="InterPro" id="IPR023347">
    <property type="entry name" value="Lysozyme_dom_sf"/>
</dbReference>
<dbReference type="PANTHER" id="PTHR38107">
    <property type="match status" value="1"/>
</dbReference>
<dbReference type="SUPFAM" id="SSF53955">
    <property type="entry name" value="Lysozyme-like"/>
    <property type="match status" value="1"/>
</dbReference>
<dbReference type="EC" id="3.2.1.17" evidence="6"/>
<evidence type="ECO:0000313" key="8">
    <source>
        <dbReference type="EMBL" id="CCA83295.1"/>
    </source>
</evidence>
<keyword evidence="2 6" id="KW-0929">Antimicrobial</keyword>
<reference evidence="8" key="1">
    <citation type="journal article" date="2011" name="PLoS ONE">
        <title>Ralstonia syzygii, the Blood Disease Bacterium and some Asian R. solanacearum strains form a single genomic species despite divergent lifestyles.</title>
        <authorList>
            <person name="Remenant B."/>
            <person name="de Cambiaire J.C."/>
            <person name="Cellier G."/>
            <person name="Jacobs J.M."/>
            <person name="Mangenot S."/>
            <person name="Barbe V."/>
            <person name="Lajus A."/>
            <person name="Vallenet D."/>
            <person name="Medigue C."/>
            <person name="Fegan M."/>
            <person name="Allen C."/>
            <person name="Prior P."/>
        </authorList>
    </citation>
    <scope>NUCLEOTIDE SEQUENCE</scope>
    <source>
        <strain evidence="8">R229</strain>
    </source>
</reference>
<keyword evidence="4 6" id="KW-0378">Hydrolase</keyword>
<dbReference type="HAMAP" id="MF_04110">
    <property type="entry name" value="ENDOLYSIN_T4"/>
    <property type="match status" value="1"/>
</dbReference>
<organism evidence="8">
    <name type="scientific">blood disease bacterium R229</name>
    <dbReference type="NCBI Taxonomy" id="741978"/>
    <lineage>
        <taxon>Bacteria</taxon>
        <taxon>Pseudomonadati</taxon>
        <taxon>Pseudomonadota</taxon>
        <taxon>Betaproteobacteria</taxon>
        <taxon>Burkholderiales</taxon>
        <taxon>Burkholderiaceae</taxon>
        <taxon>Ralstonia</taxon>
        <taxon>Ralstonia solanacearum species complex</taxon>
    </lineage>
</organism>
<dbReference type="CDD" id="cd16900">
    <property type="entry name" value="endolysin_R21-like"/>
    <property type="match status" value="1"/>
</dbReference>
<dbReference type="GO" id="GO:0003796">
    <property type="term" value="F:lysozyme activity"/>
    <property type="evidence" value="ECO:0007669"/>
    <property type="project" value="UniProtKB-EC"/>
</dbReference>
<dbReference type="InterPro" id="IPR023346">
    <property type="entry name" value="Lysozyme-like_dom_sf"/>
</dbReference>
<dbReference type="InterPro" id="IPR051018">
    <property type="entry name" value="Bacteriophage_GH24"/>
</dbReference>
<evidence type="ECO:0000256" key="5">
    <source>
        <dbReference type="ARBA" id="ARBA00023295"/>
    </source>
</evidence>